<dbReference type="Proteomes" id="UP000554482">
    <property type="component" value="Unassembled WGS sequence"/>
</dbReference>
<organism evidence="2 3">
    <name type="scientific">Thalictrum thalictroides</name>
    <name type="common">Rue-anemone</name>
    <name type="synonym">Anemone thalictroides</name>
    <dbReference type="NCBI Taxonomy" id="46969"/>
    <lineage>
        <taxon>Eukaryota</taxon>
        <taxon>Viridiplantae</taxon>
        <taxon>Streptophyta</taxon>
        <taxon>Embryophyta</taxon>
        <taxon>Tracheophyta</taxon>
        <taxon>Spermatophyta</taxon>
        <taxon>Magnoliopsida</taxon>
        <taxon>Ranunculales</taxon>
        <taxon>Ranunculaceae</taxon>
        <taxon>Thalictroideae</taxon>
        <taxon>Thalictrum</taxon>
    </lineage>
</organism>
<dbReference type="InterPro" id="IPR044730">
    <property type="entry name" value="RNase_H-like_dom_plant"/>
</dbReference>
<dbReference type="CDD" id="cd06222">
    <property type="entry name" value="RNase_H_like"/>
    <property type="match status" value="1"/>
</dbReference>
<evidence type="ECO:0000313" key="3">
    <source>
        <dbReference type="Proteomes" id="UP000554482"/>
    </source>
</evidence>
<dbReference type="GO" id="GO:0003676">
    <property type="term" value="F:nucleic acid binding"/>
    <property type="evidence" value="ECO:0007669"/>
    <property type="project" value="InterPro"/>
</dbReference>
<protein>
    <recommendedName>
        <fullName evidence="1">RNase H type-1 domain-containing protein</fullName>
    </recommendedName>
</protein>
<accession>A0A7J6V9M5</accession>
<sequence>MIDYNVDRLQKLTSSSRTVTQINRDSATIWIPPASGTIKINVDISFKSVDCTMGIGYIFRDPTGTFLTAGTKSGNASNSEEGECWGILTAVQQGIKYKLKNVQIESNNKLAVNYLQGEDVNLS</sequence>
<evidence type="ECO:0000259" key="1">
    <source>
        <dbReference type="Pfam" id="PF13456"/>
    </source>
</evidence>
<dbReference type="AlphaFoldDB" id="A0A7J6V9M5"/>
<gene>
    <name evidence="2" type="ORF">FRX31_028740</name>
</gene>
<feature type="domain" description="RNase H type-1" evidence="1">
    <location>
        <begin position="41"/>
        <end position="119"/>
    </location>
</feature>
<dbReference type="InterPro" id="IPR002156">
    <property type="entry name" value="RNaseH_domain"/>
</dbReference>
<evidence type="ECO:0000313" key="2">
    <source>
        <dbReference type="EMBL" id="KAF5181673.1"/>
    </source>
</evidence>
<comment type="caution">
    <text evidence="2">The sequence shown here is derived from an EMBL/GenBank/DDBJ whole genome shotgun (WGS) entry which is preliminary data.</text>
</comment>
<proteinExistence type="predicted"/>
<dbReference type="PANTHER" id="PTHR47074:SF11">
    <property type="entry name" value="REVERSE TRANSCRIPTASE-LIKE PROTEIN"/>
    <property type="match status" value="1"/>
</dbReference>
<dbReference type="GO" id="GO:0004523">
    <property type="term" value="F:RNA-DNA hybrid ribonuclease activity"/>
    <property type="evidence" value="ECO:0007669"/>
    <property type="project" value="InterPro"/>
</dbReference>
<dbReference type="InterPro" id="IPR052929">
    <property type="entry name" value="RNase_H-like_EbsB-rel"/>
</dbReference>
<reference evidence="2 3" key="1">
    <citation type="submission" date="2020-06" db="EMBL/GenBank/DDBJ databases">
        <title>Transcriptomic and genomic resources for Thalictrum thalictroides and T. hernandezii: Facilitating candidate gene discovery in an emerging model plant lineage.</title>
        <authorList>
            <person name="Arias T."/>
            <person name="Riano-Pachon D.M."/>
            <person name="Di Stilio V.S."/>
        </authorList>
    </citation>
    <scope>NUCLEOTIDE SEQUENCE [LARGE SCALE GENOMIC DNA]</scope>
    <source>
        <strain evidence="3">cv. WT478/WT964</strain>
        <tissue evidence="2">Leaves</tissue>
    </source>
</reference>
<dbReference type="EMBL" id="JABWDY010035891">
    <property type="protein sequence ID" value="KAF5181673.1"/>
    <property type="molecule type" value="Genomic_DNA"/>
</dbReference>
<dbReference type="InterPro" id="IPR036397">
    <property type="entry name" value="RNaseH_sf"/>
</dbReference>
<dbReference type="Pfam" id="PF13456">
    <property type="entry name" value="RVT_3"/>
    <property type="match status" value="1"/>
</dbReference>
<dbReference type="OrthoDB" id="1434060at2759"/>
<keyword evidence="3" id="KW-1185">Reference proteome</keyword>
<dbReference type="PANTHER" id="PTHR47074">
    <property type="entry name" value="BNAC02G40300D PROTEIN"/>
    <property type="match status" value="1"/>
</dbReference>
<name>A0A7J6V9M5_THATH</name>
<dbReference type="Gene3D" id="3.30.420.10">
    <property type="entry name" value="Ribonuclease H-like superfamily/Ribonuclease H"/>
    <property type="match status" value="1"/>
</dbReference>